<dbReference type="PANTHER" id="PTHR33116">
    <property type="entry name" value="REVERSE TRANSCRIPTASE ZINC-BINDING DOMAIN-CONTAINING PROTEIN-RELATED-RELATED"/>
    <property type="match status" value="1"/>
</dbReference>
<reference evidence="3" key="1">
    <citation type="journal article" date="2019" name="Plant Biotechnol. J.">
        <title>Genome sequencing of the Australian wild diploid species Gossypium australe highlights disease resistance and delayed gland morphogenesis.</title>
        <authorList>
            <person name="Cai Y."/>
            <person name="Cai X."/>
            <person name="Wang Q."/>
            <person name="Wang P."/>
            <person name="Zhang Y."/>
            <person name="Cai C."/>
            <person name="Xu Y."/>
            <person name="Wang K."/>
            <person name="Zhou Z."/>
            <person name="Wang C."/>
            <person name="Geng S."/>
            <person name="Li B."/>
            <person name="Dong Q."/>
            <person name="Hou Y."/>
            <person name="Wang H."/>
            <person name="Ai P."/>
            <person name="Liu Z."/>
            <person name="Yi F."/>
            <person name="Sun M."/>
            <person name="An G."/>
            <person name="Cheng J."/>
            <person name="Zhang Y."/>
            <person name="Shi Q."/>
            <person name="Xie Y."/>
            <person name="Shi X."/>
            <person name="Chang Y."/>
            <person name="Huang F."/>
            <person name="Chen Y."/>
            <person name="Hong S."/>
            <person name="Mi L."/>
            <person name="Sun Q."/>
            <person name="Zhang L."/>
            <person name="Zhou B."/>
            <person name="Peng R."/>
            <person name="Zhang X."/>
            <person name="Liu F."/>
        </authorList>
    </citation>
    <scope>NUCLEOTIDE SEQUENCE [LARGE SCALE GENOMIC DNA]</scope>
    <source>
        <strain evidence="3">cv. PA1801</strain>
    </source>
</reference>
<sequence length="378" mass="43519">MSAILGNCIKEAQWAFIPRRHILDNEVLHSPKKKKKCKKGNFALKLYMSKAYDCVEWDFLAGMMTHLGFHVNWIAIIMRCGDPLSPYLFLICAEGLSTLLNEAKHKDLMRGAPIGRERFFINHLFFEDNCIFFKDASSEGARVVQNVIREYKMVSVQQVNFDKSVIYFRAMDSNVKESITNLLGVRVASNPKKCLRLPMMFRKQIKGWCLRYLSMEGNEVFIKSVLQAIPIYVMQCFALPKSLCRKLEGIMNKCWWSNNKSAKGIHWSNWDTLCKPKCVGGLGFKNMLLFNKALLAKQAWRLLSQPNCLLAKIYYQQRLVLTHRLPEEAFAALRILLQKGCCGVLVMVLTLTYGMNLGCLDQGITDYQFRKLSLIRQL</sequence>
<organism evidence="2 3">
    <name type="scientific">Gossypium australe</name>
    <dbReference type="NCBI Taxonomy" id="47621"/>
    <lineage>
        <taxon>Eukaryota</taxon>
        <taxon>Viridiplantae</taxon>
        <taxon>Streptophyta</taxon>
        <taxon>Embryophyta</taxon>
        <taxon>Tracheophyta</taxon>
        <taxon>Spermatophyta</taxon>
        <taxon>Magnoliopsida</taxon>
        <taxon>eudicotyledons</taxon>
        <taxon>Gunneridae</taxon>
        <taxon>Pentapetalae</taxon>
        <taxon>rosids</taxon>
        <taxon>malvids</taxon>
        <taxon>Malvales</taxon>
        <taxon>Malvaceae</taxon>
        <taxon>Malvoideae</taxon>
        <taxon>Gossypium</taxon>
    </lineage>
</organism>
<feature type="domain" description="Reverse transcriptase" evidence="1">
    <location>
        <begin position="7"/>
        <end position="185"/>
    </location>
</feature>
<protein>
    <submittedName>
        <fullName evidence="2">Reverse transcriptase</fullName>
    </submittedName>
</protein>
<accession>A0A5B6W1R4</accession>
<proteinExistence type="predicted"/>
<dbReference type="OrthoDB" id="1751077at2759"/>
<dbReference type="AlphaFoldDB" id="A0A5B6W1R4"/>
<dbReference type="PANTHER" id="PTHR33116:SF86">
    <property type="entry name" value="REVERSE TRANSCRIPTASE DOMAIN-CONTAINING PROTEIN"/>
    <property type="match status" value="1"/>
</dbReference>
<name>A0A5B6W1R4_9ROSI</name>
<evidence type="ECO:0000313" key="2">
    <source>
        <dbReference type="EMBL" id="KAA3475052.1"/>
    </source>
</evidence>
<keyword evidence="2" id="KW-0695">RNA-directed DNA polymerase</keyword>
<dbReference type="EMBL" id="SMMG02000005">
    <property type="protein sequence ID" value="KAA3475052.1"/>
    <property type="molecule type" value="Genomic_DNA"/>
</dbReference>
<gene>
    <name evidence="2" type="ORF">EPI10_025283</name>
</gene>
<dbReference type="Pfam" id="PF00078">
    <property type="entry name" value="RVT_1"/>
    <property type="match status" value="1"/>
</dbReference>
<keyword evidence="2" id="KW-0808">Transferase</keyword>
<dbReference type="GO" id="GO:0003964">
    <property type="term" value="F:RNA-directed DNA polymerase activity"/>
    <property type="evidence" value="ECO:0007669"/>
    <property type="project" value="UniProtKB-KW"/>
</dbReference>
<evidence type="ECO:0000313" key="3">
    <source>
        <dbReference type="Proteomes" id="UP000325315"/>
    </source>
</evidence>
<keyword evidence="2" id="KW-0548">Nucleotidyltransferase</keyword>
<comment type="caution">
    <text evidence="2">The sequence shown here is derived from an EMBL/GenBank/DDBJ whole genome shotgun (WGS) entry which is preliminary data.</text>
</comment>
<dbReference type="Proteomes" id="UP000325315">
    <property type="component" value="Unassembled WGS sequence"/>
</dbReference>
<dbReference type="InterPro" id="IPR000477">
    <property type="entry name" value="RT_dom"/>
</dbReference>
<evidence type="ECO:0000259" key="1">
    <source>
        <dbReference type="Pfam" id="PF00078"/>
    </source>
</evidence>
<keyword evidence="3" id="KW-1185">Reference proteome</keyword>